<keyword evidence="4" id="KW-0904">Protein phosphatase</keyword>
<dbReference type="InterPro" id="IPR029052">
    <property type="entry name" value="Metallo-depent_PP-like"/>
</dbReference>
<evidence type="ECO:0000256" key="6">
    <source>
        <dbReference type="ARBA" id="ARBA00047761"/>
    </source>
</evidence>
<dbReference type="CDD" id="cd00144">
    <property type="entry name" value="MPP_PPP_family"/>
    <property type="match status" value="1"/>
</dbReference>
<dbReference type="InterPro" id="IPR050341">
    <property type="entry name" value="PP1_catalytic_subunit"/>
</dbReference>
<dbReference type="PROSITE" id="PS00125">
    <property type="entry name" value="SER_THR_PHOSPHATASE"/>
    <property type="match status" value="1"/>
</dbReference>
<evidence type="ECO:0000313" key="12">
    <source>
        <dbReference type="Proteomes" id="UP000746747"/>
    </source>
</evidence>
<comment type="catalytic activity">
    <reaction evidence="7 8">
        <text>O-phospho-L-threonyl-[protein] + H2O = L-threonyl-[protein] + phosphate</text>
        <dbReference type="Rhea" id="RHEA:47004"/>
        <dbReference type="Rhea" id="RHEA-COMP:11060"/>
        <dbReference type="Rhea" id="RHEA-COMP:11605"/>
        <dbReference type="ChEBI" id="CHEBI:15377"/>
        <dbReference type="ChEBI" id="CHEBI:30013"/>
        <dbReference type="ChEBI" id="CHEBI:43474"/>
        <dbReference type="ChEBI" id="CHEBI:61977"/>
        <dbReference type="EC" id="3.1.3.16"/>
    </reaction>
</comment>
<feature type="compositionally biased region" description="Low complexity" evidence="9">
    <location>
        <begin position="1"/>
        <end position="21"/>
    </location>
</feature>
<evidence type="ECO:0000256" key="3">
    <source>
        <dbReference type="ARBA" id="ARBA00022801"/>
    </source>
</evidence>
<keyword evidence="3 8" id="KW-0378">Hydrolase</keyword>
<evidence type="ECO:0000256" key="4">
    <source>
        <dbReference type="ARBA" id="ARBA00022912"/>
    </source>
</evidence>
<keyword evidence="2" id="KW-0479">Metal-binding</keyword>
<evidence type="ECO:0000256" key="9">
    <source>
        <dbReference type="SAM" id="MobiDB-lite"/>
    </source>
</evidence>
<evidence type="ECO:0000259" key="10">
    <source>
        <dbReference type="PROSITE" id="PS00125"/>
    </source>
</evidence>
<dbReference type="SMART" id="SM00156">
    <property type="entry name" value="PP2Ac"/>
    <property type="match status" value="1"/>
</dbReference>
<evidence type="ECO:0000256" key="2">
    <source>
        <dbReference type="ARBA" id="ARBA00022723"/>
    </source>
</evidence>
<feature type="domain" description="Serine/threonine specific protein phosphatases" evidence="10">
    <location>
        <begin position="153"/>
        <end position="158"/>
    </location>
</feature>
<sequence length="528" mass="60984">MSPVRSNVSSSSKNYTSTTPTHMASFRCPKHPCKQETLENYMSRVMELISGTNRIHTVFEHHEIVEIIHGCLTVFIDEPTLLQFPLPKNGLAIIGDLHGDAFSFLKALEFYGFPPNITYLFLGDFLDRGPMQNEVLLFIFLMKLRWPEYVYLLRGNHELYDLAKQDFKNQCLIDYNNSFTFIYINQLFDYLPLAAIVSDYFLICHAGVSQWMTCRANIANIPRPTNLNNMKILEGCIITDILWSDPKPNQKLPFDLSERGCCYSFNREALHAVLQALNVHMLIRGHQIIPEGILDNFGDGSCITVHTATRENVGCNTSGTIKIVLKDDGNFTMEKRIAKIKCKEAIVELRDIVRASLHESLHNNRLSRIFQKCRWCRKAFPENITRWIRNSSVAEIAFWISRYASHYAQRDEIFHEAWRSRSDRMMILRAYQLFPVLYDAVAFKGGTSATPATYRVILAEWEKAFLFKLFMTASDFELTETLANDVDPGLLEIQQHRPNPNFLMRASRHVRNILRHAMVCIKLMHLIN</sequence>
<evidence type="ECO:0000256" key="7">
    <source>
        <dbReference type="ARBA" id="ARBA00048336"/>
    </source>
</evidence>
<reference evidence="11" key="1">
    <citation type="submission" date="2021-09" db="EMBL/GenBank/DDBJ databases">
        <authorList>
            <consortium name="Pathogen Informatics"/>
        </authorList>
    </citation>
    <scope>NUCLEOTIDE SEQUENCE</scope>
</reference>
<evidence type="ECO:0000256" key="1">
    <source>
        <dbReference type="ARBA" id="ARBA00001936"/>
    </source>
</evidence>
<dbReference type="GO" id="GO:0005634">
    <property type="term" value="C:nucleus"/>
    <property type="evidence" value="ECO:0007669"/>
    <property type="project" value="TreeGrafter"/>
</dbReference>
<comment type="similarity">
    <text evidence="8">Belongs to the PPP phosphatase family.</text>
</comment>
<accession>A0A8J2Q8P0</accession>
<dbReference type="PRINTS" id="PR00114">
    <property type="entry name" value="STPHPHTASE"/>
</dbReference>
<dbReference type="Pfam" id="PF00149">
    <property type="entry name" value="Metallophos"/>
    <property type="match status" value="1"/>
</dbReference>
<dbReference type="SUPFAM" id="SSF56300">
    <property type="entry name" value="Metallo-dependent phosphatases"/>
    <property type="match status" value="1"/>
</dbReference>
<comment type="catalytic activity">
    <reaction evidence="6">
        <text>O-phospho-L-seryl-[protein] + H2O = L-seryl-[protein] + phosphate</text>
        <dbReference type="Rhea" id="RHEA:20629"/>
        <dbReference type="Rhea" id="RHEA-COMP:9863"/>
        <dbReference type="Rhea" id="RHEA-COMP:11604"/>
        <dbReference type="ChEBI" id="CHEBI:15377"/>
        <dbReference type="ChEBI" id="CHEBI:29999"/>
        <dbReference type="ChEBI" id="CHEBI:43474"/>
        <dbReference type="ChEBI" id="CHEBI:83421"/>
        <dbReference type="EC" id="3.1.3.16"/>
    </reaction>
</comment>
<dbReference type="Proteomes" id="UP000746747">
    <property type="component" value="Unassembled WGS sequence"/>
</dbReference>
<dbReference type="PANTHER" id="PTHR11668:SF300">
    <property type="entry name" value="SERINE_THREONINE-PROTEIN PHOSPHATASE"/>
    <property type="match status" value="1"/>
</dbReference>
<dbReference type="GO" id="GO:0004722">
    <property type="term" value="F:protein serine/threonine phosphatase activity"/>
    <property type="evidence" value="ECO:0007669"/>
    <property type="project" value="UniProtKB-EC"/>
</dbReference>
<dbReference type="GO" id="GO:0005737">
    <property type="term" value="C:cytoplasm"/>
    <property type="evidence" value="ECO:0007669"/>
    <property type="project" value="TreeGrafter"/>
</dbReference>
<comment type="cofactor">
    <cofactor evidence="1">
        <name>Mn(2+)</name>
        <dbReference type="ChEBI" id="CHEBI:29035"/>
    </cofactor>
</comment>
<keyword evidence="12" id="KW-1185">Reference proteome</keyword>
<gene>
    <name evidence="11" type="ORF">CJOHNSTONI_LOCUS7968</name>
</gene>
<keyword evidence="5" id="KW-0464">Manganese</keyword>
<dbReference type="InterPro" id="IPR006186">
    <property type="entry name" value="Ser/Thr-sp_prot-phosphatase"/>
</dbReference>
<proteinExistence type="inferred from homology"/>
<protein>
    <recommendedName>
        <fullName evidence="8">Serine/threonine-protein phosphatase</fullName>
        <ecNumber evidence="8">3.1.3.16</ecNumber>
    </recommendedName>
</protein>
<evidence type="ECO:0000313" key="11">
    <source>
        <dbReference type="EMBL" id="CAG9538241.1"/>
    </source>
</evidence>
<evidence type="ECO:0000256" key="5">
    <source>
        <dbReference type="ARBA" id="ARBA00023211"/>
    </source>
</evidence>
<dbReference type="PANTHER" id="PTHR11668">
    <property type="entry name" value="SERINE/THREONINE PROTEIN PHOSPHATASE"/>
    <property type="match status" value="1"/>
</dbReference>
<dbReference type="GO" id="GO:0046872">
    <property type="term" value="F:metal ion binding"/>
    <property type="evidence" value="ECO:0007669"/>
    <property type="project" value="UniProtKB-KW"/>
</dbReference>
<comment type="caution">
    <text evidence="11">The sequence shown here is derived from an EMBL/GenBank/DDBJ whole genome shotgun (WGS) entry which is preliminary data.</text>
</comment>
<dbReference type="EC" id="3.1.3.16" evidence="8"/>
<dbReference type="AlphaFoldDB" id="A0A8J2Q8P0"/>
<dbReference type="Gene3D" id="3.60.21.10">
    <property type="match status" value="1"/>
</dbReference>
<organism evidence="11 12">
    <name type="scientific">Cercopithifilaria johnstoni</name>
    <dbReference type="NCBI Taxonomy" id="2874296"/>
    <lineage>
        <taxon>Eukaryota</taxon>
        <taxon>Metazoa</taxon>
        <taxon>Ecdysozoa</taxon>
        <taxon>Nematoda</taxon>
        <taxon>Chromadorea</taxon>
        <taxon>Rhabditida</taxon>
        <taxon>Spirurina</taxon>
        <taxon>Spiruromorpha</taxon>
        <taxon>Filarioidea</taxon>
        <taxon>Onchocercidae</taxon>
        <taxon>Cercopithifilaria</taxon>
    </lineage>
</organism>
<dbReference type="OrthoDB" id="5784032at2759"/>
<dbReference type="EMBL" id="CAKAEH010001638">
    <property type="protein sequence ID" value="CAG9538241.1"/>
    <property type="molecule type" value="Genomic_DNA"/>
</dbReference>
<dbReference type="InterPro" id="IPR004843">
    <property type="entry name" value="Calcineurin-like_PHP"/>
</dbReference>
<evidence type="ECO:0000256" key="8">
    <source>
        <dbReference type="RuleBase" id="RU004273"/>
    </source>
</evidence>
<name>A0A8J2Q8P0_9BILA</name>
<feature type="region of interest" description="Disordered" evidence="9">
    <location>
        <begin position="1"/>
        <end position="22"/>
    </location>
</feature>